<evidence type="ECO:0000313" key="2">
    <source>
        <dbReference type="EMBL" id="JAD16832.1"/>
    </source>
</evidence>
<reference evidence="2" key="2">
    <citation type="journal article" date="2015" name="Data Brief">
        <title>Shoot transcriptome of the giant reed, Arundo donax.</title>
        <authorList>
            <person name="Barrero R.A."/>
            <person name="Guerrero F.D."/>
            <person name="Moolhuijzen P."/>
            <person name="Goolsby J.A."/>
            <person name="Tidwell J."/>
            <person name="Bellgard S.E."/>
            <person name="Bellgard M.I."/>
        </authorList>
    </citation>
    <scope>NUCLEOTIDE SEQUENCE</scope>
    <source>
        <tissue evidence="2">Shoot tissue taken approximately 20 cm above the soil surface</tissue>
    </source>
</reference>
<proteinExistence type="predicted"/>
<keyword evidence="1" id="KW-1133">Transmembrane helix</keyword>
<keyword evidence="1" id="KW-0472">Membrane</keyword>
<evidence type="ECO:0000256" key="1">
    <source>
        <dbReference type="SAM" id="Phobius"/>
    </source>
</evidence>
<dbReference type="EMBL" id="GBRH01281063">
    <property type="protein sequence ID" value="JAD16832.1"/>
    <property type="molecule type" value="Transcribed_RNA"/>
</dbReference>
<accession>A0A0A8XYP6</accession>
<sequence>MPHFWVVAIASVADILIFCSLLSLLFQFIWLFSSMIADSIVYVSCR</sequence>
<protein>
    <submittedName>
        <fullName evidence="2">Uncharacterized protein</fullName>
    </submittedName>
</protein>
<name>A0A0A8XYP6_ARUDO</name>
<keyword evidence="1" id="KW-0812">Transmembrane</keyword>
<organism evidence="2">
    <name type="scientific">Arundo donax</name>
    <name type="common">Giant reed</name>
    <name type="synonym">Donax arundinaceus</name>
    <dbReference type="NCBI Taxonomy" id="35708"/>
    <lineage>
        <taxon>Eukaryota</taxon>
        <taxon>Viridiplantae</taxon>
        <taxon>Streptophyta</taxon>
        <taxon>Embryophyta</taxon>
        <taxon>Tracheophyta</taxon>
        <taxon>Spermatophyta</taxon>
        <taxon>Magnoliopsida</taxon>
        <taxon>Liliopsida</taxon>
        <taxon>Poales</taxon>
        <taxon>Poaceae</taxon>
        <taxon>PACMAD clade</taxon>
        <taxon>Arundinoideae</taxon>
        <taxon>Arundineae</taxon>
        <taxon>Arundo</taxon>
    </lineage>
</organism>
<feature type="transmembrane region" description="Helical" evidence="1">
    <location>
        <begin position="6"/>
        <end position="32"/>
    </location>
</feature>
<reference evidence="2" key="1">
    <citation type="submission" date="2014-09" db="EMBL/GenBank/DDBJ databases">
        <authorList>
            <person name="Magalhaes I.L.F."/>
            <person name="Oliveira U."/>
            <person name="Santos F.R."/>
            <person name="Vidigal T.H.D.A."/>
            <person name="Brescovit A.D."/>
            <person name="Santos A.J."/>
        </authorList>
    </citation>
    <scope>NUCLEOTIDE SEQUENCE</scope>
    <source>
        <tissue evidence="2">Shoot tissue taken approximately 20 cm above the soil surface</tissue>
    </source>
</reference>
<dbReference type="AlphaFoldDB" id="A0A0A8XYP6"/>